<dbReference type="AlphaFoldDB" id="L2GVJ9"/>
<dbReference type="Gene3D" id="3.90.190.10">
    <property type="entry name" value="Protein tyrosine phosphatase superfamily"/>
    <property type="match status" value="1"/>
</dbReference>
<dbReference type="InterPro" id="IPR000242">
    <property type="entry name" value="PTP_cat"/>
</dbReference>
<dbReference type="InterPro" id="IPR050348">
    <property type="entry name" value="Protein-Tyr_Phosphatase"/>
</dbReference>
<accession>L2GVJ9</accession>
<dbReference type="PROSITE" id="PS50055">
    <property type="entry name" value="TYR_PHOSPHATASE_PTP"/>
    <property type="match status" value="1"/>
</dbReference>
<gene>
    <name evidence="4" type="ORF">VCUG_00783</name>
</gene>
<evidence type="ECO:0000313" key="4">
    <source>
        <dbReference type="EMBL" id="ELA47701.1"/>
    </source>
</evidence>
<dbReference type="Pfam" id="PF00102">
    <property type="entry name" value="Y_phosphatase"/>
    <property type="match status" value="1"/>
</dbReference>
<sequence length="301" mass="34981">MTEKGKKDELAALTQEMIKNAEGRSKADLNTHKATISNDKVSEYTGKPKYFDIFGRLLHYLAEENYDAIITELTNLYFDDLLPMTDYDMYCTTPYSDEVSRTYGLPYRINASFIRTKFLTYIACQKPKEKYCQHFIRFANDASDIIVCLCNRQDDYFTSSASSSTTADILRNNPGLATKDGHQDADKDGSVYVIEDMNNTRRIKFLKWEDFDVPHRKDFTRFYDAYLSMNKSDKPVIVHCKAGVGRTGTFILYDTLARMENVTNEIFIDELCKMREQRNFMVFNGKQLKWLADIFLEKTDK</sequence>
<feature type="domain" description="Tyrosine specific protein phosphatases" evidence="3">
    <location>
        <begin position="217"/>
        <end position="289"/>
    </location>
</feature>
<dbReference type="InterPro" id="IPR029021">
    <property type="entry name" value="Prot-tyrosine_phosphatase-like"/>
</dbReference>
<dbReference type="GeneID" id="19878668"/>
<dbReference type="STRING" id="948595.L2GVJ9"/>
<evidence type="ECO:0008006" key="6">
    <source>
        <dbReference type="Google" id="ProtNLM"/>
    </source>
</evidence>
<organism evidence="4 5">
    <name type="scientific">Vavraia culicis (isolate floridensis)</name>
    <name type="common">Microsporidian parasite</name>
    <dbReference type="NCBI Taxonomy" id="948595"/>
    <lineage>
        <taxon>Eukaryota</taxon>
        <taxon>Fungi</taxon>
        <taxon>Fungi incertae sedis</taxon>
        <taxon>Microsporidia</taxon>
        <taxon>Pleistophoridae</taxon>
        <taxon>Vavraia</taxon>
    </lineage>
</organism>
<dbReference type="InterPro" id="IPR003595">
    <property type="entry name" value="Tyr_Pase_cat"/>
</dbReference>
<dbReference type="OrthoDB" id="6058203at2759"/>
<dbReference type="SMART" id="SM00194">
    <property type="entry name" value="PTPc"/>
    <property type="match status" value="1"/>
</dbReference>
<evidence type="ECO:0000259" key="3">
    <source>
        <dbReference type="PROSITE" id="PS50056"/>
    </source>
</evidence>
<dbReference type="EMBL" id="GL877413">
    <property type="protein sequence ID" value="ELA47701.1"/>
    <property type="molecule type" value="Genomic_DNA"/>
</dbReference>
<dbReference type="GO" id="GO:0004725">
    <property type="term" value="F:protein tyrosine phosphatase activity"/>
    <property type="evidence" value="ECO:0007669"/>
    <property type="project" value="InterPro"/>
</dbReference>
<proteinExistence type="inferred from homology"/>
<dbReference type="SUPFAM" id="SSF52799">
    <property type="entry name" value="(Phosphotyrosine protein) phosphatases II"/>
    <property type="match status" value="1"/>
</dbReference>
<dbReference type="PROSITE" id="PS50056">
    <property type="entry name" value="TYR_PHOSPHATASE_2"/>
    <property type="match status" value="1"/>
</dbReference>
<dbReference type="InParanoid" id="L2GVJ9"/>
<dbReference type="VEuPathDB" id="MicrosporidiaDB:VCUG_00783"/>
<dbReference type="Proteomes" id="UP000011081">
    <property type="component" value="Unassembled WGS sequence"/>
</dbReference>
<dbReference type="PRINTS" id="PR00700">
    <property type="entry name" value="PRTYPHPHTASE"/>
</dbReference>
<dbReference type="RefSeq" id="XP_008073806.1">
    <property type="nucleotide sequence ID" value="XM_008075615.1"/>
</dbReference>
<keyword evidence="5" id="KW-1185">Reference proteome</keyword>
<evidence type="ECO:0000259" key="2">
    <source>
        <dbReference type="PROSITE" id="PS50055"/>
    </source>
</evidence>
<dbReference type="OMA" id="QRNFMVF"/>
<dbReference type="PROSITE" id="PS00383">
    <property type="entry name" value="TYR_PHOSPHATASE_1"/>
    <property type="match status" value="1"/>
</dbReference>
<name>L2GVJ9_VAVCU</name>
<comment type="similarity">
    <text evidence="1">Belongs to the protein-tyrosine phosphatase family. Non-receptor class subfamily.</text>
</comment>
<evidence type="ECO:0000313" key="5">
    <source>
        <dbReference type="Proteomes" id="UP000011081"/>
    </source>
</evidence>
<evidence type="ECO:0000256" key="1">
    <source>
        <dbReference type="ARBA" id="ARBA00009649"/>
    </source>
</evidence>
<feature type="domain" description="Tyrosine-protein phosphatase" evidence="2">
    <location>
        <begin position="78"/>
        <end position="298"/>
    </location>
</feature>
<dbReference type="HOGENOM" id="CLU_1115529_0_0_1"/>
<reference evidence="5" key="1">
    <citation type="submission" date="2011-03" db="EMBL/GenBank/DDBJ databases">
        <title>The genome sequence of Vavraia culicis strain floridensis.</title>
        <authorList>
            <consortium name="The Broad Institute Genome Sequencing Platform"/>
            <person name="Cuomo C."/>
            <person name="Becnel J."/>
            <person name="Sanscrainte N."/>
            <person name="Young S.K."/>
            <person name="Zeng Q."/>
            <person name="Gargeya S."/>
            <person name="Fitzgerald M."/>
            <person name="Haas B."/>
            <person name="Abouelleil A."/>
            <person name="Alvarado L."/>
            <person name="Arachchi H.M."/>
            <person name="Berlin A."/>
            <person name="Chapman S.B."/>
            <person name="Gearin G."/>
            <person name="Goldberg J."/>
            <person name="Griggs A."/>
            <person name="Gujja S."/>
            <person name="Hansen M."/>
            <person name="Heiman D."/>
            <person name="Howarth C."/>
            <person name="Larimer J."/>
            <person name="Lui A."/>
            <person name="MacDonald P.J.P."/>
            <person name="McCowen C."/>
            <person name="Montmayeur A."/>
            <person name="Murphy C."/>
            <person name="Neiman D."/>
            <person name="Pearson M."/>
            <person name="Priest M."/>
            <person name="Roberts A."/>
            <person name="Saif S."/>
            <person name="Shea T."/>
            <person name="Sisk P."/>
            <person name="Stolte C."/>
            <person name="Sykes S."/>
            <person name="Wortman J."/>
            <person name="Nusbaum C."/>
            <person name="Birren B."/>
        </authorList>
    </citation>
    <scope>NUCLEOTIDE SEQUENCE [LARGE SCALE GENOMIC DNA]</scope>
    <source>
        <strain evidence="5">floridensis</strain>
    </source>
</reference>
<dbReference type="SMART" id="SM00404">
    <property type="entry name" value="PTPc_motif"/>
    <property type="match status" value="1"/>
</dbReference>
<dbReference type="InterPro" id="IPR016130">
    <property type="entry name" value="Tyr_Pase_AS"/>
</dbReference>
<protein>
    <recommendedName>
        <fullName evidence="6">Protein-tyrosine-phosphatase</fullName>
    </recommendedName>
</protein>
<dbReference type="PANTHER" id="PTHR19134:SF531">
    <property type="entry name" value="TYROSINE-PROTEIN PHOSPHATASE LAR"/>
    <property type="match status" value="1"/>
</dbReference>
<dbReference type="PANTHER" id="PTHR19134">
    <property type="entry name" value="RECEPTOR-TYPE TYROSINE-PROTEIN PHOSPHATASE"/>
    <property type="match status" value="1"/>
</dbReference>
<dbReference type="InterPro" id="IPR000387">
    <property type="entry name" value="Tyr_Pase_dom"/>
</dbReference>